<keyword evidence="8" id="KW-0732">Signal</keyword>
<keyword evidence="5" id="KW-0722">Serine protease inhibitor</keyword>
<evidence type="ECO:0000256" key="7">
    <source>
        <dbReference type="SAM" id="MobiDB-lite"/>
    </source>
</evidence>
<feature type="signal peptide" evidence="8">
    <location>
        <begin position="1"/>
        <end position="18"/>
    </location>
</feature>
<comment type="subcellular location">
    <subcellularLocation>
        <location evidence="1">Secreted</location>
    </subcellularLocation>
</comment>
<dbReference type="Pfam" id="PF00014">
    <property type="entry name" value="Kunitz_BPTI"/>
    <property type="match status" value="1"/>
</dbReference>
<dbReference type="GO" id="GO:0005615">
    <property type="term" value="C:extracellular space"/>
    <property type="evidence" value="ECO:0007669"/>
    <property type="project" value="TreeGrafter"/>
</dbReference>
<organism evidence="10">
    <name type="scientific">Ixodes ricinus</name>
    <name type="common">Common tick</name>
    <name type="synonym">Acarus ricinus</name>
    <dbReference type="NCBI Taxonomy" id="34613"/>
    <lineage>
        <taxon>Eukaryota</taxon>
        <taxon>Metazoa</taxon>
        <taxon>Ecdysozoa</taxon>
        <taxon>Arthropoda</taxon>
        <taxon>Chelicerata</taxon>
        <taxon>Arachnida</taxon>
        <taxon>Acari</taxon>
        <taxon>Parasitiformes</taxon>
        <taxon>Ixodida</taxon>
        <taxon>Ixodoidea</taxon>
        <taxon>Ixodidae</taxon>
        <taxon>Ixodinae</taxon>
        <taxon>Ixodes</taxon>
    </lineage>
</organism>
<feature type="non-terminal residue" evidence="10">
    <location>
        <position position="1"/>
    </location>
</feature>
<feature type="domain" description="BPTI/Kunitz inhibitor" evidence="9">
    <location>
        <begin position="30"/>
        <end position="83"/>
    </location>
</feature>
<evidence type="ECO:0000256" key="4">
    <source>
        <dbReference type="ARBA" id="ARBA00022737"/>
    </source>
</evidence>
<evidence type="ECO:0000313" key="10">
    <source>
        <dbReference type="EMBL" id="JAA73268.1"/>
    </source>
</evidence>
<dbReference type="Gene3D" id="4.10.410.10">
    <property type="entry name" value="Pancreatic trypsin inhibitor Kunitz domain"/>
    <property type="match status" value="1"/>
</dbReference>
<dbReference type="GO" id="GO:0004867">
    <property type="term" value="F:serine-type endopeptidase inhibitor activity"/>
    <property type="evidence" value="ECO:0007669"/>
    <property type="project" value="UniProtKB-KW"/>
</dbReference>
<dbReference type="SMART" id="SM00131">
    <property type="entry name" value="KU"/>
    <property type="match status" value="1"/>
</dbReference>
<keyword evidence="4" id="KW-0677">Repeat</keyword>
<dbReference type="InterPro" id="IPR036880">
    <property type="entry name" value="Kunitz_BPTI_sf"/>
</dbReference>
<evidence type="ECO:0000256" key="5">
    <source>
        <dbReference type="ARBA" id="ARBA00022900"/>
    </source>
</evidence>
<dbReference type="PROSITE" id="PS00280">
    <property type="entry name" value="BPTI_KUNITZ_1"/>
    <property type="match status" value="1"/>
</dbReference>
<feature type="compositionally biased region" description="Polar residues" evidence="7">
    <location>
        <begin position="98"/>
        <end position="109"/>
    </location>
</feature>
<keyword evidence="6" id="KW-1015">Disulfide bond</keyword>
<accession>A0A0K8RQT3</accession>
<dbReference type="InterPro" id="IPR002223">
    <property type="entry name" value="Kunitz_BPTI"/>
</dbReference>
<feature type="chain" id="PRO_5005518876" evidence="8">
    <location>
        <begin position="19"/>
        <end position="124"/>
    </location>
</feature>
<dbReference type="InterPro" id="IPR020901">
    <property type="entry name" value="Prtase_inh_Kunz-CS"/>
</dbReference>
<dbReference type="EMBL" id="GADI01000540">
    <property type="protein sequence ID" value="JAA73268.1"/>
    <property type="molecule type" value="mRNA"/>
</dbReference>
<proteinExistence type="evidence at transcript level"/>
<evidence type="ECO:0000256" key="3">
    <source>
        <dbReference type="ARBA" id="ARBA00022690"/>
    </source>
</evidence>
<dbReference type="PRINTS" id="PR00759">
    <property type="entry name" value="BASICPTASE"/>
</dbReference>
<evidence type="ECO:0000256" key="2">
    <source>
        <dbReference type="ARBA" id="ARBA00022525"/>
    </source>
</evidence>
<dbReference type="AlphaFoldDB" id="A0A0K8RQT3"/>
<dbReference type="CDD" id="cd00109">
    <property type="entry name" value="Kunitz-type"/>
    <property type="match status" value="1"/>
</dbReference>
<reference evidence="10" key="1">
    <citation type="submission" date="2012-12" db="EMBL/GenBank/DDBJ databases">
        <title>Identification and characterization of a phenylalanine ammonia-lyase gene family in Isatis indigotica Fort.</title>
        <authorList>
            <person name="Liu Q."/>
            <person name="Chen J."/>
            <person name="Zhou X."/>
            <person name="Di P."/>
            <person name="Xiao Y."/>
            <person name="Xuan H."/>
            <person name="Zhang L."/>
            <person name="Chen W."/>
        </authorList>
    </citation>
    <scope>NUCLEOTIDE SEQUENCE</scope>
    <source>
        <tissue evidence="10">Salivary gland</tissue>
    </source>
</reference>
<name>A0A0K8RQT3_IXORI</name>
<protein>
    <submittedName>
        <fullName evidence="10">Putative salivary kunitz domain protein</fullName>
    </submittedName>
</protein>
<evidence type="ECO:0000256" key="8">
    <source>
        <dbReference type="SAM" id="SignalP"/>
    </source>
</evidence>
<dbReference type="FunFam" id="4.10.410.10:FF:000020">
    <property type="entry name" value="Collagen, type VI, alpha 3"/>
    <property type="match status" value="1"/>
</dbReference>
<evidence type="ECO:0000256" key="6">
    <source>
        <dbReference type="ARBA" id="ARBA00023157"/>
    </source>
</evidence>
<feature type="region of interest" description="Disordered" evidence="7">
    <location>
        <begin position="87"/>
        <end position="109"/>
    </location>
</feature>
<dbReference type="PANTHER" id="PTHR10083:SF328">
    <property type="entry name" value="TISSUE FACTOR PATHWAY INHIBITOR"/>
    <property type="match status" value="1"/>
</dbReference>
<dbReference type="InterPro" id="IPR050098">
    <property type="entry name" value="TFPI/VKTCI-like"/>
</dbReference>
<dbReference type="PROSITE" id="PS50279">
    <property type="entry name" value="BPTI_KUNITZ_2"/>
    <property type="match status" value="1"/>
</dbReference>
<evidence type="ECO:0000259" key="9">
    <source>
        <dbReference type="PROSITE" id="PS50279"/>
    </source>
</evidence>
<evidence type="ECO:0000256" key="1">
    <source>
        <dbReference type="ARBA" id="ARBA00004613"/>
    </source>
</evidence>
<dbReference type="SUPFAM" id="SSF57362">
    <property type="entry name" value="BPTI-like"/>
    <property type="match status" value="1"/>
</dbReference>
<dbReference type="PANTHER" id="PTHR10083">
    <property type="entry name" value="KUNITZ-TYPE PROTEASE INHIBITOR-RELATED"/>
    <property type="match status" value="1"/>
</dbReference>
<sequence>IFVVSFVIIACIVVGTTGNKKQRKGLNPNCTLLPDDGTNTPCRALIQRYYFDSVTRTCHTFWYGGCDGNGNNFESETECLNKCKRKKKGKKAKESQEMKTTPRNKLQGNGNTIAYKVQNVDTLI</sequence>
<keyword evidence="3" id="KW-0646">Protease inhibitor</keyword>
<keyword evidence="2" id="KW-0964">Secreted</keyword>